<evidence type="ECO:0000256" key="1">
    <source>
        <dbReference type="SAM" id="MobiDB-lite"/>
    </source>
</evidence>
<accession>A0A0B2PZD2</accession>
<protein>
    <submittedName>
        <fullName evidence="2">Uncharacterized protein</fullName>
    </submittedName>
</protein>
<reference evidence="2" key="1">
    <citation type="submission" date="2014-07" db="EMBL/GenBank/DDBJ databases">
        <title>Identification of a novel salt tolerance gene in wild soybean by whole-genome sequencing.</title>
        <authorList>
            <person name="Lam H.-M."/>
            <person name="Qi X."/>
            <person name="Li M.-W."/>
            <person name="Liu X."/>
            <person name="Xie M."/>
            <person name="Ni M."/>
            <person name="Xu X."/>
        </authorList>
    </citation>
    <scope>NUCLEOTIDE SEQUENCE [LARGE SCALE GENOMIC DNA]</scope>
    <source>
        <tissue evidence="2">Root</tissue>
    </source>
</reference>
<dbReference type="AlphaFoldDB" id="A0A0B2PZD2"/>
<dbReference type="Proteomes" id="UP000053555">
    <property type="component" value="Unassembled WGS sequence"/>
</dbReference>
<feature type="region of interest" description="Disordered" evidence="1">
    <location>
        <begin position="1"/>
        <end position="32"/>
    </location>
</feature>
<sequence length="64" mass="7211">MLFAAARGDRRERRKEGENETPPPEIPSGDGTRWFAAEDVPLFLSAAYHVTGSIPNHSEFQFCF</sequence>
<dbReference type="EMBL" id="KN661727">
    <property type="protein sequence ID" value="KHN14475.1"/>
    <property type="molecule type" value="Genomic_DNA"/>
</dbReference>
<evidence type="ECO:0000313" key="2">
    <source>
        <dbReference type="EMBL" id="KHN14475.1"/>
    </source>
</evidence>
<gene>
    <name evidence="2" type="ORF">glysoja_029737</name>
</gene>
<feature type="compositionally biased region" description="Basic and acidic residues" evidence="1">
    <location>
        <begin position="7"/>
        <end position="18"/>
    </location>
</feature>
<organism evidence="2">
    <name type="scientific">Glycine soja</name>
    <name type="common">Wild soybean</name>
    <dbReference type="NCBI Taxonomy" id="3848"/>
    <lineage>
        <taxon>Eukaryota</taxon>
        <taxon>Viridiplantae</taxon>
        <taxon>Streptophyta</taxon>
        <taxon>Embryophyta</taxon>
        <taxon>Tracheophyta</taxon>
        <taxon>Spermatophyta</taxon>
        <taxon>Magnoliopsida</taxon>
        <taxon>eudicotyledons</taxon>
        <taxon>Gunneridae</taxon>
        <taxon>Pentapetalae</taxon>
        <taxon>rosids</taxon>
        <taxon>fabids</taxon>
        <taxon>Fabales</taxon>
        <taxon>Fabaceae</taxon>
        <taxon>Papilionoideae</taxon>
        <taxon>50 kb inversion clade</taxon>
        <taxon>NPAAA clade</taxon>
        <taxon>indigoferoid/millettioid clade</taxon>
        <taxon>Phaseoleae</taxon>
        <taxon>Glycine</taxon>
        <taxon>Glycine subgen. Soja</taxon>
    </lineage>
</organism>
<proteinExistence type="predicted"/>
<name>A0A0B2PZD2_GLYSO</name>